<dbReference type="InterPro" id="IPR024934">
    <property type="entry name" value="Rubredoxin-like_dom"/>
</dbReference>
<dbReference type="PANTHER" id="PTHR48136:SF1">
    <property type="entry name" value="RUBREDOXIN-LIKE SUPERFAMILY PROTEIN"/>
    <property type="match status" value="1"/>
</dbReference>
<evidence type="ECO:0000256" key="4">
    <source>
        <dbReference type="ARBA" id="ARBA00022982"/>
    </source>
</evidence>
<dbReference type="PROSITE" id="PS50903">
    <property type="entry name" value="RUBREDOXIN_LIKE"/>
    <property type="match status" value="2"/>
</dbReference>
<keyword evidence="4" id="KW-0249">Electron transport</keyword>
<reference evidence="7" key="1">
    <citation type="submission" date="2020-10" db="EMBL/GenBank/DDBJ databases">
        <authorList>
            <person name="Gilroy R."/>
        </authorList>
    </citation>
    <scope>NUCLEOTIDE SEQUENCE</scope>
    <source>
        <strain evidence="7">ChiSjej2B20-13462</strain>
    </source>
</reference>
<protein>
    <submittedName>
        <fullName evidence="7">Rubredoxin</fullName>
    </submittedName>
</protein>
<dbReference type="CDD" id="cd00730">
    <property type="entry name" value="rubredoxin"/>
    <property type="match status" value="1"/>
</dbReference>
<dbReference type="Gene3D" id="2.20.28.10">
    <property type="match status" value="2"/>
</dbReference>
<comment type="cofactor">
    <cofactor evidence="1">
        <name>Fe(3+)</name>
        <dbReference type="ChEBI" id="CHEBI:29034"/>
    </cofactor>
</comment>
<dbReference type="InterPro" id="IPR048574">
    <property type="entry name" value="RUBY_RBDX"/>
</dbReference>
<sequence>MKTYVCSVCGFVYDEAKTGIPWEELPEGFTCPLCGAGKSAFREQVPAAPAAPPPPVEPSHRELSAMELSVICSNLARGCEKQYQDQAAADFARLAAHFRAQAGPAPQADVPALLALLEADLNRAYPQANAAAAEDRGARRALVWSEKVTRMLQYLLERYHQEGPAMLEHTGVYVCTICGFVFLGDAPSELCPVCKVPSWKFEKAEGRGM</sequence>
<comment type="caution">
    <text evidence="7">The sequence shown here is derived from an EMBL/GenBank/DDBJ whole genome shotgun (WGS) entry which is preliminary data.</text>
</comment>
<gene>
    <name evidence="7" type="ORF">IAA67_00795</name>
</gene>
<feature type="domain" description="Rubredoxin-like" evidence="6">
    <location>
        <begin position="1"/>
        <end position="44"/>
    </location>
</feature>
<dbReference type="InterPro" id="IPR024935">
    <property type="entry name" value="Rubredoxin_dom"/>
</dbReference>
<dbReference type="Pfam" id="PF00301">
    <property type="entry name" value="Rubredoxin"/>
    <property type="match status" value="1"/>
</dbReference>
<keyword evidence="2" id="KW-0813">Transport</keyword>
<evidence type="ECO:0000256" key="3">
    <source>
        <dbReference type="ARBA" id="ARBA00022723"/>
    </source>
</evidence>
<proteinExistence type="predicted"/>
<organism evidence="7 8">
    <name type="scientific">Candidatus Avoscillospira stercorigallinarum</name>
    <dbReference type="NCBI Taxonomy" id="2840708"/>
    <lineage>
        <taxon>Bacteria</taxon>
        <taxon>Bacillati</taxon>
        <taxon>Bacillota</taxon>
        <taxon>Clostridia</taxon>
        <taxon>Eubacteriales</taxon>
        <taxon>Oscillospiraceae</taxon>
        <taxon>Oscillospiraceae incertae sedis</taxon>
        <taxon>Candidatus Avoscillospira</taxon>
    </lineage>
</organism>
<evidence type="ECO:0000313" key="8">
    <source>
        <dbReference type="Proteomes" id="UP000886874"/>
    </source>
</evidence>
<dbReference type="AlphaFoldDB" id="A0A9D0Z4R6"/>
<dbReference type="PANTHER" id="PTHR48136">
    <property type="entry name" value="RUBREDOXIN-LIKE SUPERFAMILY PROTEIN"/>
    <property type="match status" value="1"/>
</dbReference>
<evidence type="ECO:0000256" key="1">
    <source>
        <dbReference type="ARBA" id="ARBA00001965"/>
    </source>
</evidence>
<dbReference type="GO" id="GO:0005506">
    <property type="term" value="F:iron ion binding"/>
    <property type="evidence" value="ECO:0007669"/>
    <property type="project" value="InterPro"/>
</dbReference>
<name>A0A9D0Z4R6_9FIRM</name>
<feature type="domain" description="Rubredoxin-like" evidence="6">
    <location>
        <begin position="170"/>
        <end position="204"/>
    </location>
</feature>
<reference evidence="7" key="2">
    <citation type="journal article" date="2021" name="PeerJ">
        <title>Extensive microbial diversity within the chicken gut microbiome revealed by metagenomics and culture.</title>
        <authorList>
            <person name="Gilroy R."/>
            <person name="Ravi A."/>
            <person name="Getino M."/>
            <person name="Pursley I."/>
            <person name="Horton D.L."/>
            <person name="Alikhan N.F."/>
            <person name="Baker D."/>
            <person name="Gharbi K."/>
            <person name="Hall N."/>
            <person name="Watson M."/>
            <person name="Adriaenssens E.M."/>
            <person name="Foster-Nyarko E."/>
            <person name="Jarju S."/>
            <person name="Secka A."/>
            <person name="Antonio M."/>
            <person name="Oren A."/>
            <person name="Chaudhuri R.R."/>
            <person name="La Ragione R."/>
            <person name="Hildebrand F."/>
            <person name="Pallen M.J."/>
        </authorList>
    </citation>
    <scope>NUCLEOTIDE SEQUENCE</scope>
    <source>
        <strain evidence="7">ChiSjej2B20-13462</strain>
    </source>
</reference>
<dbReference type="Proteomes" id="UP000886874">
    <property type="component" value="Unassembled WGS sequence"/>
</dbReference>
<dbReference type="SUPFAM" id="SSF57802">
    <property type="entry name" value="Rubredoxin-like"/>
    <property type="match status" value="2"/>
</dbReference>
<keyword evidence="3" id="KW-0479">Metal-binding</keyword>
<evidence type="ECO:0000313" key="7">
    <source>
        <dbReference type="EMBL" id="HIQ68860.1"/>
    </source>
</evidence>
<evidence type="ECO:0000256" key="2">
    <source>
        <dbReference type="ARBA" id="ARBA00022448"/>
    </source>
</evidence>
<dbReference type="Pfam" id="PF21349">
    <property type="entry name" value="RUBY_RBDX"/>
    <property type="match status" value="1"/>
</dbReference>
<dbReference type="EMBL" id="DVFN01000013">
    <property type="protein sequence ID" value="HIQ68860.1"/>
    <property type="molecule type" value="Genomic_DNA"/>
</dbReference>
<evidence type="ECO:0000259" key="6">
    <source>
        <dbReference type="PROSITE" id="PS50903"/>
    </source>
</evidence>
<keyword evidence="5" id="KW-0408">Iron</keyword>
<accession>A0A9D0Z4R6</accession>
<evidence type="ECO:0000256" key="5">
    <source>
        <dbReference type="ARBA" id="ARBA00023004"/>
    </source>
</evidence>